<dbReference type="Gene3D" id="2.30.29.30">
    <property type="entry name" value="Pleckstrin-homology domain (PH domain)/Phosphotyrosine-binding domain (PTB)"/>
    <property type="match status" value="1"/>
</dbReference>
<dbReference type="EMBL" id="CAADRA010006746">
    <property type="protein sequence ID" value="VFT96623.1"/>
    <property type="molecule type" value="Genomic_DNA"/>
</dbReference>
<proteinExistence type="predicted"/>
<evidence type="ECO:0000259" key="1">
    <source>
        <dbReference type="PROSITE" id="PS50010"/>
    </source>
</evidence>
<evidence type="ECO:0000313" key="4">
    <source>
        <dbReference type="Proteomes" id="UP000332933"/>
    </source>
</evidence>
<reference evidence="2" key="2">
    <citation type="submission" date="2019-06" db="EMBL/GenBank/DDBJ databases">
        <title>Genomics analysis of Aphanomyces spp. identifies a new class of oomycete effector associated with host adaptation.</title>
        <authorList>
            <person name="Gaulin E."/>
        </authorList>
    </citation>
    <scope>NUCLEOTIDE SEQUENCE</scope>
    <source>
        <strain evidence="2">CBS 578.67</strain>
    </source>
</reference>
<dbReference type="PANTHER" id="PTHR12673">
    <property type="entry name" value="FACIOGENITAL DYSPLASIA PROTEIN"/>
    <property type="match status" value="1"/>
</dbReference>
<name>A0A485LIE3_9STRA</name>
<dbReference type="GO" id="GO:0005737">
    <property type="term" value="C:cytoplasm"/>
    <property type="evidence" value="ECO:0007669"/>
    <property type="project" value="TreeGrafter"/>
</dbReference>
<dbReference type="AlphaFoldDB" id="A0A485LIE3"/>
<sequence length="518" mass="57946">MAPLPPHHPSIHSTHPAWDILHFLRKRTSIESNPSEDGSVVGDVDDAKSMVRAASSSSVLGNASGNKHMFKALMVRRLSKLRLIDPERRHPTPPSTTTVAATAADAFDQDMQQLSTRTTFLLDTECKSCEWTPQYPWFRVLTEIIDTEVCFVETLETLHDVFDQVFSHGHTYTHPSLLSLRAATESLLALHGDIIESLHRPTDTLHLALESLEIARTFRTRLPYFKLYAQYCLAYKEVSALLRVRKRLVTTELQQFVGAVCATAQLLHVDMQSEMIKPVQRLCRYPLLFGELLHQAATTTATVDSSGVVDELTGLLDATKAIASFVNDRVQTDQNNAKFLRLRRKLSLGFGCPEVLVPSRQYVLEAPAHVSTLVQLVPWRMWFTKPRTLVLFSDVLLIAKRLGQKRLQACKMLPLTMLAVDDLGDEATPRDALPKWSHRGRAFVFRYAKSETQAKTYVVVCDCEKKKLELVRQFRETIAKAGPPATAAAAMASADTRLPSPQAFSLRHVRLPSSASAV</sequence>
<dbReference type="SUPFAM" id="SSF50729">
    <property type="entry name" value="PH domain-like"/>
    <property type="match status" value="1"/>
</dbReference>
<keyword evidence="4" id="KW-1185">Reference proteome</keyword>
<dbReference type="Proteomes" id="UP000332933">
    <property type="component" value="Unassembled WGS sequence"/>
</dbReference>
<organism evidence="3 4">
    <name type="scientific">Aphanomyces stellatus</name>
    <dbReference type="NCBI Taxonomy" id="120398"/>
    <lineage>
        <taxon>Eukaryota</taxon>
        <taxon>Sar</taxon>
        <taxon>Stramenopiles</taxon>
        <taxon>Oomycota</taxon>
        <taxon>Saprolegniomycetes</taxon>
        <taxon>Saprolegniales</taxon>
        <taxon>Verrucalvaceae</taxon>
        <taxon>Aphanomyces</taxon>
    </lineage>
</organism>
<dbReference type="InterPro" id="IPR051092">
    <property type="entry name" value="FYVE_RhoGEF_PH"/>
</dbReference>
<feature type="domain" description="DH" evidence="1">
    <location>
        <begin position="136"/>
        <end position="329"/>
    </location>
</feature>
<accession>A0A485LIE3</accession>
<dbReference type="SMART" id="SM00325">
    <property type="entry name" value="RhoGEF"/>
    <property type="match status" value="1"/>
</dbReference>
<reference evidence="3 4" key="1">
    <citation type="submission" date="2019-03" db="EMBL/GenBank/DDBJ databases">
        <authorList>
            <person name="Gaulin E."/>
            <person name="Dumas B."/>
        </authorList>
    </citation>
    <scope>NUCLEOTIDE SEQUENCE [LARGE SCALE GENOMIC DNA]</scope>
    <source>
        <strain evidence="3">CBS 568.67</strain>
    </source>
</reference>
<dbReference type="Gene3D" id="1.20.900.10">
    <property type="entry name" value="Dbl homology (DH) domain"/>
    <property type="match status" value="1"/>
</dbReference>
<dbReference type="Pfam" id="PF00621">
    <property type="entry name" value="RhoGEF"/>
    <property type="match status" value="1"/>
</dbReference>
<dbReference type="PROSITE" id="PS50010">
    <property type="entry name" value="DH_2"/>
    <property type="match status" value="1"/>
</dbReference>
<dbReference type="InterPro" id="IPR035899">
    <property type="entry name" value="DBL_dom_sf"/>
</dbReference>
<dbReference type="SUPFAM" id="SSF48065">
    <property type="entry name" value="DBL homology domain (DH-domain)"/>
    <property type="match status" value="1"/>
</dbReference>
<dbReference type="GO" id="GO:0005085">
    <property type="term" value="F:guanyl-nucleotide exchange factor activity"/>
    <property type="evidence" value="ECO:0007669"/>
    <property type="project" value="InterPro"/>
</dbReference>
<dbReference type="EMBL" id="VJMH01006723">
    <property type="protein sequence ID" value="KAF0688460.1"/>
    <property type="molecule type" value="Genomic_DNA"/>
</dbReference>
<evidence type="ECO:0000313" key="3">
    <source>
        <dbReference type="EMBL" id="VFT96623.1"/>
    </source>
</evidence>
<dbReference type="OrthoDB" id="207120at2759"/>
<evidence type="ECO:0000313" key="2">
    <source>
        <dbReference type="EMBL" id="KAF0688460.1"/>
    </source>
</evidence>
<gene>
    <name evidence="3" type="primary">Aste57867_19925</name>
    <name evidence="2" type="ORF">As57867_019859</name>
    <name evidence="3" type="ORF">ASTE57867_19925</name>
</gene>
<dbReference type="PANTHER" id="PTHR12673:SF159">
    <property type="entry name" value="LD03170P"/>
    <property type="match status" value="1"/>
</dbReference>
<dbReference type="InterPro" id="IPR011993">
    <property type="entry name" value="PH-like_dom_sf"/>
</dbReference>
<dbReference type="InterPro" id="IPR000219">
    <property type="entry name" value="DH_dom"/>
</dbReference>
<protein>
    <submittedName>
        <fullName evidence="3">Aste57867_19925 protein</fullName>
    </submittedName>
</protein>